<dbReference type="STRING" id="1188319.OYT1_01570"/>
<dbReference type="Proteomes" id="UP000033070">
    <property type="component" value="Chromosome"/>
</dbReference>
<name>A0A2Z6GDV0_9PROT</name>
<gene>
    <name evidence="1" type="ORF">OYT1_ch2287</name>
</gene>
<evidence type="ECO:0000313" key="2">
    <source>
        <dbReference type="Proteomes" id="UP000033070"/>
    </source>
</evidence>
<organism evidence="1 2">
    <name type="scientific">Ferriphaselus amnicola</name>
    <dbReference type="NCBI Taxonomy" id="1188319"/>
    <lineage>
        <taxon>Bacteria</taxon>
        <taxon>Pseudomonadati</taxon>
        <taxon>Pseudomonadota</taxon>
        <taxon>Betaproteobacteria</taxon>
        <taxon>Nitrosomonadales</taxon>
        <taxon>Gallionellaceae</taxon>
        <taxon>Ferriphaselus</taxon>
    </lineage>
</organism>
<dbReference type="KEGG" id="fam:OYT1_ch2287"/>
<dbReference type="EMBL" id="AP018738">
    <property type="protein sequence ID" value="BBE51803.1"/>
    <property type="molecule type" value="Genomic_DNA"/>
</dbReference>
<evidence type="ECO:0000313" key="1">
    <source>
        <dbReference type="EMBL" id="BBE51803.1"/>
    </source>
</evidence>
<sequence>MKPKTRKGYTRLQLIELSQKLPNFPGTLDDFTLADVLMELLEAEQLNIGKQSAAVLLGLVKKLTDRAITNAPKPAQVNGDGEPVYTVAEIAAITGETPEAVRSGIEAIRQEGGGAAVNALMADPNQVSSLH</sequence>
<reference evidence="1 2" key="1">
    <citation type="submission" date="2018-06" db="EMBL/GenBank/DDBJ databases">
        <title>OYT1 Genome Sequencing.</title>
        <authorList>
            <person name="Kato S."/>
            <person name="Itoh T."/>
            <person name="Ohkuma M."/>
        </authorList>
    </citation>
    <scope>NUCLEOTIDE SEQUENCE [LARGE SCALE GENOMIC DNA]</scope>
    <source>
        <strain evidence="1 2">OYT1</strain>
    </source>
</reference>
<accession>A0A2Z6GDV0</accession>
<dbReference type="AlphaFoldDB" id="A0A2Z6GDV0"/>
<keyword evidence="2" id="KW-1185">Reference proteome</keyword>
<protein>
    <submittedName>
        <fullName evidence="1">Uncharacterized protein</fullName>
    </submittedName>
</protein>
<proteinExistence type="predicted"/>
<dbReference type="RefSeq" id="WP_062626740.1">
    <property type="nucleotide sequence ID" value="NZ_AP018738.1"/>
</dbReference>